<keyword evidence="9" id="KW-1185">Reference proteome</keyword>
<feature type="binding site" evidence="7">
    <location>
        <begin position="55"/>
        <end position="57"/>
    </location>
    <ligand>
        <name>5-amino-6-(D-ribitylamino)uracil</name>
        <dbReference type="ChEBI" id="CHEBI:15934"/>
    </ligand>
</feature>
<evidence type="ECO:0000256" key="5">
    <source>
        <dbReference type="ARBA" id="ARBA00022679"/>
    </source>
</evidence>
<dbReference type="EC" id="2.5.1.78" evidence="3 7"/>
<dbReference type="InterPro" id="IPR036467">
    <property type="entry name" value="LS/RS_sf"/>
</dbReference>
<organism evidence="8 9">
    <name type="scientific">Dasania phycosphaerae</name>
    <dbReference type="NCBI Taxonomy" id="2950436"/>
    <lineage>
        <taxon>Bacteria</taxon>
        <taxon>Pseudomonadati</taxon>
        <taxon>Pseudomonadota</taxon>
        <taxon>Gammaproteobacteria</taxon>
        <taxon>Cellvibrionales</taxon>
        <taxon>Spongiibacteraceae</taxon>
        <taxon>Dasania</taxon>
    </lineage>
</organism>
<comment type="caution">
    <text evidence="7">Lacks conserved residue(s) required for the propagation of feature annotation.</text>
</comment>
<proteinExistence type="inferred from homology"/>
<evidence type="ECO:0000313" key="8">
    <source>
        <dbReference type="EMBL" id="MCZ0866222.1"/>
    </source>
</evidence>
<evidence type="ECO:0000313" key="9">
    <source>
        <dbReference type="Proteomes" id="UP001069090"/>
    </source>
</evidence>
<dbReference type="GO" id="GO:0005829">
    <property type="term" value="C:cytosol"/>
    <property type="evidence" value="ECO:0007669"/>
    <property type="project" value="TreeGrafter"/>
</dbReference>
<gene>
    <name evidence="7" type="primary">ribH</name>
    <name evidence="8" type="ORF">O0V09_13510</name>
</gene>
<keyword evidence="5 7" id="KW-0808">Transferase</keyword>
<evidence type="ECO:0000256" key="1">
    <source>
        <dbReference type="ARBA" id="ARBA00004917"/>
    </source>
</evidence>
<evidence type="ECO:0000256" key="4">
    <source>
        <dbReference type="ARBA" id="ARBA00022619"/>
    </source>
</evidence>
<dbReference type="SUPFAM" id="SSF52121">
    <property type="entry name" value="Lumazine synthase"/>
    <property type="match status" value="1"/>
</dbReference>
<evidence type="ECO:0000256" key="2">
    <source>
        <dbReference type="ARBA" id="ARBA00007424"/>
    </source>
</evidence>
<dbReference type="InterPro" id="IPR034964">
    <property type="entry name" value="LS"/>
</dbReference>
<comment type="function">
    <text evidence="7">Catalyzes the formation of 6,7-dimethyl-8-ribityllumazine by condensation of 5-amino-6-(D-ribitylamino)uracil with 3,4-dihydroxy-2-butanone 4-phosphate. This is the penultimate step in the biosynthesis of riboflavin.</text>
</comment>
<feature type="binding site" evidence="7">
    <location>
        <begin position="79"/>
        <end position="81"/>
    </location>
    <ligand>
        <name>5-amino-6-(D-ribitylamino)uracil</name>
        <dbReference type="ChEBI" id="CHEBI:15934"/>
    </ligand>
</feature>
<comment type="subunit">
    <text evidence="7">Forms an icosahedral capsid composed of 60 subunits, arranged as a dodecamer of pentamers.</text>
</comment>
<dbReference type="Gene3D" id="3.40.50.960">
    <property type="entry name" value="Lumazine/riboflavin synthase"/>
    <property type="match status" value="1"/>
</dbReference>
<dbReference type="GO" id="GO:0000906">
    <property type="term" value="F:6,7-dimethyl-8-ribityllumazine synthase activity"/>
    <property type="evidence" value="ECO:0007669"/>
    <property type="project" value="UniProtKB-UniRule"/>
</dbReference>
<dbReference type="HAMAP" id="MF_00178">
    <property type="entry name" value="Lumazine_synth"/>
    <property type="match status" value="1"/>
</dbReference>
<evidence type="ECO:0000256" key="7">
    <source>
        <dbReference type="HAMAP-Rule" id="MF_00178"/>
    </source>
</evidence>
<dbReference type="Pfam" id="PF00885">
    <property type="entry name" value="DMRL_synthase"/>
    <property type="match status" value="1"/>
</dbReference>
<feature type="binding site" evidence="7">
    <location>
        <position position="23"/>
    </location>
    <ligand>
        <name>5-amino-6-(D-ribitylamino)uracil</name>
        <dbReference type="ChEBI" id="CHEBI:15934"/>
    </ligand>
</feature>
<comment type="catalytic activity">
    <reaction evidence="6 7">
        <text>(2S)-2-hydroxy-3-oxobutyl phosphate + 5-amino-6-(D-ribitylamino)uracil = 6,7-dimethyl-8-(1-D-ribityl)lumazine + phosphate + 2 H2O + H(+)</text>
        <dbReference type="Rhea" id="RHEA:26152"/>
        <dbReference type="ChEBI" id="CHEBI:15377"/>
        <dbReference type="ChEBI" id="CHEBI:15378"/>
        <dbReference type="ChEBI" id="CHEBI:15934"/>
        <dbReference type="ChEBI" id="CHEBI:43474"/>
        <dbReference type="ChEBI" id="CHEBI:58201"/>
        <dbReference type="ChEBI" id="CHEBI:58830"/>
        <dbReference type="EC" id="2.5.1.78"/>
    </reaction>
</comment>
<comment type="pathway">
    <text evidence="1 7">Cofactor biosynthesis; riboflavin biosynthesis; riboflavin from 2-hydroxy-3-oxobutyl phosphate and 5-amino-6-(D-ribitylamino)uracil: step 1/2.</text>
</comment>
<dbReference type="Proteomes" id="UP001069090">
    <property type="component" value="Unassembled WGS sequence"/>
</dbReference>
<accession>A0A9J6RNB6</accession>
<dbReference type="AlphaFoldDB" id="A0A9J6RNB6"/>
<dbReference type="InterPro" id="IPR002180">
    <property type="entry name" value="LS/RS"/>
</dbReference>
<evidence type="ECO:0000256" key="3">
    <source>
        <dbReference type="ARBA" id="ARBA00012664"/>
    </source>
</evidence>
<reference evidence="8 9" key="1">
    <citation type="submission" date="2022-12" db="EMBL/GenBank/DDBJ databases">
        <title>Dasania phycosphaerae sp. nov., isolated from particulate material of the south coast of Korea.</title>
        <authorList>
            <person name="Jiang Y."/>
        </authorList>
    </citation>
    <scope>NUCLEOTIDE SEQUENCE [LARGE SCALE GENOMIC DNA]</scope>
    <source>
        <strain evidence="8 9">GY-19</strain>
    </source>
</reference>
<feature type="binding site" evidence="7">
    <location>
        <position position="112"/>
    </location>
    <ligand>
        <name>5-amino-6-(D-ribitylamino)uracil</name>
        <dbReference type="ChEBI" id="CHEBI:15934"/>
    </ligand>
</feature>
<dbReference type="PANTHER" id="PTHR21058">
    <property type="entry name" value="6,7-DIMETHYL-8-RIBITYLLUMAZINE SYNTHASE DMRL SYNTHASE LUMAZINE SYNTHASE"/>
    <property type="match status" value="1"/>
</dbReference>
<name>A0A9J6RNB6_9GAMM</name>
<dbReference type="EMBL" id="JAPTGG010000011">
    <property type="protein sequence ID" value="MCZ0866222.1"/>
    <property type="molecule type" value="Genomic_DNA"/>
</dbReference>
<dbReference type="PANTHER" id="PTHR21058:SF0">
    <property type="entry name" value="6,7-DIMETHYL-8-RIBITYLLUMAZINE SYNTHASE"/>
    <property type="match status" value="1"/>
</dbReference>
<comment type="similarity">
    <text evidence="2 7">Belongs to the DMRL synthase family.</text>
</comment>
<comment type="caution">
    <text evidence="8">The sequence shown here is derived from an EMBL/GenBank/DDBJ whole genome shotgun (WGS) entry which is preliminary data.</text>
</comment>
<dbReference type="GO" id="GO:0009349">
    <property type="term" value="C:riboflavin synthase complex"/>
    <property type="evidence" value="ECO:0007669"/>
    <property type="project" value="InterPro"/>
</dbReference>
<evidence type="ECO:0000256" key="6">
    <source>
        <dbReference type="ARBA" id="ARBA00048785"/>
    </source>
</evidence>
<sequence>MKSNSMYFDIATRDRVAFIQSCWHRDIVDRLRDSFLDEFAKLDGRQVDVFEVPGAFEIPLKAQFLANSGKYAAVVAAGLVVDGGIYRHEFVASAVIDGLMNTQLATHTPIFSAVLTPHDFISDGQPEFFAEHFVSKGIESAQACASTLAEYSREPVALVG</sequence>
<keyword evidence="4 7" id="KW-0686">Riboflavin biosynthesis</keyword>
<dbReference type="RefSeq" id="WP_258332384.1">
    <property type="nucleotide sequence ID" value="NZ_JAPTGG010000011.1"/>
</dbReference>
<dbReference type="GO" id="GO:0009231">
    <property type="term" value="P:riboflavin biosynthetic process"/>
    <property type="evidence" value="ECO:0007669"/>
    <property type="project" value="UniProtKB-UniRule"/>
</dbReference>
<feature type="active site" description="Proton donor" evidence="7">
    <location>
        <position position="87"/>
    </location>
</feature>
<dbReference type="NCBIfam" id="NF009084">
    <property type="entry name" value="PRK12419.1"/>
    <property type="match status" value="1"/>
</dbReference>
<protein>
    <recommendedName>
        <fullName evidence="3 7">6,7-dimethyl-8-ribityllumazine synthase</fullName>
        <shortName evidence="7">DMRL synthase</shortName>
        <shortName evidence="7">LS</shortName>
        <shortName evidence="7">Lumazine synthase</shortName>
        <ecNumber evidence="3 7">2.5.1.78</ecNumber>
    </recommendedName>
</protein>